<evidence type="ECO:0000256" key="2">
    <source>
        <dbReference type="ARBA" id="ARBA00008034"/>
    </source>
</evidence>
<name>A0A2N4XWT7_9GAMM</name>
<feature type="transmembrane region" description="Helical" evidence="7">
    <location>
        <begin position="199"/>
        <end position="221"/>
    </location>
</feature>
<evidence type="ECO:0000256" key="7">
    <source>
        <dbReference type="SAM" id="Phobius"/>
    </source>
</evidence>
<dbReference type="PANTHER" id="PTHR30477">
    <property type="entry name" value="ABC-TRANSPORTER METAL-BINDING PROTEIN"/>
    <property type="match status" value="1"/>
</dbReference>
<feature type="transmembrane region" description="Helical" evidence="7">
    <location>
        <begin position="19"/>
        <end position="39"/>
    </location>
</feature>
<dbReference type="InterPro" id="IPR001626">
    <property type="entry name" value="ABC_TroCD"/>
</dbReference>
<organism evidence="8 9">
    <name type="scientific">Candidatus Palibaumannia cicadellinicola</name>
    <dbReference type="NCBI Taxonomy" id="186490"/>
    <lineage>
        <taxon>Bacteria</taxon>
        <taxon>Pseudomonadati</taxon>
        <taxon>Pseudomonadota</taxon>
        <taxon>Gammaproteobacteria</taxon>
        <taxon>Candidatus Palibaumannia</taxon>
    </lineage>
</organism>
<dbReference type="OrthoDB" id="9804300at2"/>
<dbReference type="Proteomes" id="UP000234253">
    <property type="component" value="Unassembled WGS sequence"/>
</dbReference>
<dbReference type="Gene3D" id="1.10.3470.10">
    <property type="entry name" value="ABC transporter involved in vitamin B12 uptake, BtuC"/>
    <property type="match status" value="1"/>
</dbReference>
<dbReference type="RefSeq" id="WP_101626920.1">
    <property type="nucleotide sequence ID" value="NZ_NJPO01000101.1"/>
</dbReference>
<proteinExistence type="inferred from homology"/>
<feature type="transmembrane region" description="Helical" evidence="7">
    <location>
        <begin position="228"/>
        <end position="252"/>
    </location>
</feature>
<comment type="caution">
    <text evidence="8">The sequence shown here is derived from an EMBL/GenBank/DDBJ whole genome shotgun (WGS) entry which is preliminary data.</text>
</comment>
<evidence type="ECO:0000256" key="5">
    <source>
        <dbReference type="ARBA" id="ARBA00023136"/>
    </source>
</evidence>
<evidence type="ECO:0000256" key="6">
    <source>
        <dbReference type="RuleBase" id="RU003943"/>
    </source>
</evidence>
<feature type="transmembrane region" description="Helical" evidence="7">
    <location>
        <begin position="70"/>
        <end position="89"/>
    </location>
</feature>
<reference evidence="8 9" key="1">
    <citation type="submission" date="2017-06" db="EMBL/GenBank/DDBJ databases">
        <title>Metabolic interaction between xylem feeders and their symbionts.</title>
        <authorList>
            <person name="Chouaia B."/>
        </authorList>
    </citation>
    <scope>NUCLEOTIDE SEQUENCE [LARGE SCALE GENOMIC DNA]</scope>
    <source>
        <strain evidence="8 9">Gra</strain>
    </source>
</reference>
<dbReference type="PANTHER" id="PTHR30477:SF13">
    <property type="entry name" value="IRON TRANSPORT SYSTEM MEMBRANE PROTEIN HI_0360-RELATED"/>
    <property type="match status" value="1"/>
</dbReference>
<feature type="transmembrane region" description="Helical" evidence="7">
    <location>
        <begin position="101"/>
        <end position="120"/>
    </location>
</feature>
<accession>A0A2N4XWT7</accession>
<evidence type="ECO:0000256" key="1">
    <source>
        <dbReference type="ARBA" id="ARBA00004141"/>
    </source>
</evidence>
<gene>
    <name evidence="8" type="ORF">CEX73_01965</name>
</gene>
<dbReference type="Pfam" id="PF00950">
    <property type="entry name" value="ABC-3"/>
    <property type="match status" value="1"/>
</dbReference>
<dbReference type="GO" id="GO:0055085">
    <property type="term" value="P:transmembrane transport"/>
    <property type="evidence" value="ECO:0007669"/>
    <property type="project" value="InterPro"/>
</dbReference>
<evidence type="ECO:0000313" key="9">
    <source>
        <dbReference type="Proteomes" id="UP000234253"/>
    </source>
</evidence>
<feature type="transmembrane region" description="Helical" evidence="7">
    <location>
        <begin position="258"/>
        <end position="277"/>
    </location>
</feature>
<evidence type="ECO:0000313" key="8">
    <source>
        <dbReference type="EMBL" id="PLK58589.1"/>
    </source>
</evidence>
<keyword evidence="3 6" id="KW-0812">Transmembrane</keyword>
<dbReference type="InterPro" id="IPR037294">
    <property type="entry name" value="ABC_BtuC-like"/>
</dbReference>
<keyword evidence="6" id="KW-0813">Transport</keyword>
<feature type="transmembrane region" description="Helical" evidence="7">
    <location>
        <begin position="140"/>
        <end position="159"/>
    </location>
</feature>
<comment type="similarity">
    <text evidence="2 6">Belongs to the ABC-3 integral membrane protein family.</text>
</comment>
<protein>
    <submittedName>
        <fullName evidence="8">Iron ABC transporter</fullName>
    </submittedName>
</protein>
<evidence type="ECO:0000256" key="3">
    <source>
        <dbReference type="ARBA" id="ARBA00022692"/>
    </source>
</evidence>
<comment type="subcellular location">
    <subcellularLocation>
        <location evidence="6">Cell membrane</location>
        <topology evidence="6">Multi-pass membrane protein</topology>
    </subcellularLocation>
    <subcellularLocation>
        <location evidence="1">Membrane</location>
        <topology evidence="1">Multi-pass membrane protein</topology>
    </subcellularLocation>
</comment>
<keyword evidence="4 7" id="KW-1133">Transmembrane helix</keyword>
<feature type="transmembrane region" description="Helical" evidence="7">
    <location>
        <begin position="171"/>
        <end position="193"/>
    </location>
</feature>
<dbReference type="SUPFAM" id="SSF81345">
    <property type="entry name" value="ABC transporter involved in vitamin B12 uptake, BtuC"/>
    <property type="match status" value="1"/>
</dbReference>
<evidence type="ECO:0000256" key="4">
    <source>
        <dbReference type="ARBA" id="ARBA00022989"/>
    </source>
</evidence>
<dbReference type="AlphaFoldDB" id="A0A2N4XWT7"/>
<feature type="transmembrane region" description="Helical" evidence="7">
    <location>
        <begin position="44"/>
        <end position="64"/>
    </location>
</feature>
<dbReference type="GO" id="GO:0043190">
    <property type="term" value="C:ATP-binding cassette (ABC) transporter complex"/>
    <property type="evidence" value="ECO:0007669"/>
    <property type="project" value="InterPro"/>
</dbReference>
<keyword evidence="5 7" id="KW-0472">Membrane</keyword>
<dbReference type="GO" id="GO:0010043">
    <property type="term" value="P:response to zinc ion"/>
    <property type="evidence" value="ECO:0007669"/>
    <property type="project" value="TreeGrafter"/>
</dbReference>
<dbReference type="EMBL" id="NJPO01000101">
    <property type="protein sequence ID" value="PLK58589.1"/>
    <property type="molecule type" value="Genomic_DNA"/>
</dbReference>
<sequence length="296" mass="32142">MMIHLLFDPFISYGFMRRALVACLALSFSTTPLGVFLLLRRMSLVGDALSHAILPGVAIGYLVYGMSRAAMGIGGFIAGVVVAVLSGWVSTMTSLKEDASFAGFYLGSLALGVILISLRGSSIDLQHLLFGSILSVDTSAIYLIGIITSITFLTLALLYRALVVESFDATFLRVNSSIFPCLIQSLFLALVVLNLVIGFQMLGTMMSVGMMILPAIAASCWTNWLPYMFFLATIIGLVCSWCGLSWSFYSYIPAGPTIVLIASIVFLFSVLVGPRGGKVRLFRRRRHNVMVSKDNK</sequence>